<dbReference type="RefSeq" id="WP_159979604.1">
    <property type="nucleotide sequence ID" value="NZ_BLIV01000007.1"/>
</dbReference>
<dbReference type="InterPro" id="IPR029044">
    <property type="entry name" value="Nucleotide-diphossugar_trans"/>
</dbReference>
<keyword evidence="3" id="KW-1133">Transmembrane helix</keyword>
<comment type="caution">
    <text evidence="4">The sequence shown here is derived from an EMBL/GenBank/DDBJ whole genome shotgun (WGS) entry which is preliminary data.</text>
</comment>
<protein>
    <recommendedName>
        <fullName evidence="6">Glycosyl transferase family 2</fullName>
    </recommendedName>
</protein>
<keyword evidence="3" id="KW-0472">Membrane</keyword>
<keyword evidence="2" id="KW-0812">Transmembrane</keyword>
<dbReference type="GO" id="GO:0016020">
    <property type="term" value="C:membrane"/>
    <property type="evidence" value="ECO:0007669"/>
    <property type="project" value="UniProtKB-SubCell"/>
</dbReference>
<evidence type="ECO:0000256" key="1">
    <source>
        <dbReference type="ARBA" id="ARBA00004167"/>
    </source>
</evidence>
<evidence type="ECO:0000256" key="3">
    <source>
        <dbReference type="ARBA" id="ARBA00022989"/>
    </source>
</evidence>
<dbReference type="GO" id="GO:0005737">
    <property type="term" value="C:cytoplasm"/>
    <property type="evidence" value="ECO:0007669"/>
    <property type="project" value="TreeGrafter"/>
</dbReference>
<sequence>MADQASNITAVLTVRNEAAFLLEWLAHHRAAGITHFVVCSNDCDDGTDVMLDRLAERGWLAHLRNDGPYRNRGIQFSALRLADAHPLVQQAEWLLALDIDEFVNVKTDDNTLPALISALPQATAITLTWRLFGNAGVARYEDHPITELFTRCAPEVMLWPWRAALFKTLYRNNGTYGKLGVHRPKAPNRDRLDQARWFDGTGRSLGEPFKTRRVFSDYGQPNYGLVQLNHYPLGAMESFVLKAARGRPGHADAAIALDYWVERNLNTDEDRSIDSLRTRRMALQTELMADPVLADLHHKAVQWRKARFDTLMLDEATRALFGRLLMTPPSQPLTADAARLLTSYALKDRDNPNR</sequence>
<evidence type="ECO:0000313" key="4">
    <source>
        <dbReference type="EMBL" id="GFE51647.1"/>
    </source>
</evidence>
<name>A0A640VUW6_9RHOB</name>
<keyword evidence="5" id="KW-1185">Reference proteome</keyword>
<dbReference type="EMBL" id="BLIV01000007">
    <property type="protein sequence ID" value="GFE51647.1"/>
    <property type="molecule type" value="Genomic_DNA"/>
</dbReference>
<dbReference type="PANTHER" id="PTHR21461:SF69">
    <property type="entry name" value="GLYCOSYLTRANSFERASE FAMILY 92 PROTEIN"/>
    <property type="match status" value="1"/>
</dbReference>
<dbReference type="Proteomes" id="UP000436522">
    <property type="component" value="Unassembled WGS sequence"/>
</dbReference>
<dbReference type="Pfam" id="PF13704">
    <property type="entry name" value="Glyco_tranf_2_4"/>
    <property type="match status" value="1"/>
</dbReference>
<reference evidence="4 5" key="1">
    <citation type="submission" date="2019-12" db="EMBL/GenBank/DDBJ databases">
        <title>Roseobacter cerasinus sp. nov., isolated from seawater around aquaculture.</title>
        <authorList>
            <person name="Muramatsu S."/>
            <person name="Takabe Y."/>
            <person name="Mori K."/>
            <person name="Takaichi S."/>
            <person name="Hanada S."/>
        </authorList>
    </citation>
    <scope>NUCLEOTIDE SEQUENCE [LARGE SCALE GENOMIC DNA]</scope>
    <source>
        <strain evidence="4 5">AI77</strain>
    </source>
</reference>
<dbReference type="PANTHER" id="PTHR21461">
    <property type="entry name" value="GLYCOSYLTRANSFERASE FAMILY 92 PROTEIN"/>
    <property type="match status" value="1"/>
</dbReference>
<organism evidence="4 5">
    <name type="scientific">Roseobacter cerasinus</name>
    <dbReference type="NCBI Taxonomy" id="2602289"/>
    <lineage>
        <taxon>Bacteria</taxon>
        <taxon>Pseudomonadati</taxon>
        <taxon>Pseudomonadota</taxon>
        <taxon>Alphaproteobacteria</taxon>
        <taxon>Rhodobacterales</taxon>
        <taxon>Roseobacteraceae</taxon>
        <taxon>Roseobacter</taxon>
    </lineage>
</organism>
<dbReference type="OrthoDB" id="4964299at2"/>
<gene>
    <name evidence="4" type="ORF">So717_34000</name>
</gene>
<evidence type="ECO:0008006" key="6">
    <source>
        <dbReference type="Google" id="ProtNLM"/>
    </source>
</evidence>
<dbReference type="SUPFAM" id="SSF53448">
    <property type="entry name" value="Nucleotide-diphospho-sugar transferases"/>
    <property type="match status" value="1"/>
</dbReference>
<dbReference type="GO" id="GO:0016757">
    <property type="term" value="F:glycosyltransferase activity"/>
    <property type="evidence" value="ECO:0007669"/>
    <property type="project" value="TreeGrafter"/>
</dbReference>
<dbReference type="AlphaFoldDB" id="A0A640VUW6"/>
<comment type="subcellular location">
    <subcellularLocation>
        <location evidence="1">Membrane</location>
        <topology evidence="1">Single-pass membrane protein</topology>
    </subcellularLocation>
</comment>
<evidence type="ECO:0000313" key="5">
    <source>
        <dbReference type="Proteomes" id="UP000436522"/>
    </source>
</evidence>
<evidence type="ECO:0000256" key="2">
    <source>
        <dbReference type="ARBA" id="ARBA00022692"/>
    </source>
</evidence>
<proteinExistence type="predicted"/>
<accession>A0A640VUW6</accession>